<keyword evidence="2" id="KW-0472">Membrane</keyword>
<dbReference type="AlphaFoldDB" id="A0A9W4UN91"/>
<evidence type="ECO:0000313" key="4">
    <source>
        <dbReference type="Proteomes" id="UP001152607"/>
    </source>
</evidence>
<name>A0A9W4UN91_9PLEO</name>
<evidence type="ECO:0000256" key="2">
    <source>
        <dbReference type="SAM" id="Phobius"/>
    </source>
</evidence>
<feature type="transmembrane region" description="Helical" evidence="2">
    <location>
        <begin position="263"/>
        <end position="283"/>
    </location>
</feature>
<organism evidence="3 4">
    <name type="scientific">Periconia digitata</name>
    <dbReference type="NCBI Taxonomy" id="1303443"/>
    <lineage>
        <taxon>Eukaryota</taxon>
        <taxon>Fungi</taxon>
        <taxon>Dikarya</taxon>
        <taxon>Ascomycota</taxon>
        <taxon>Pezizomycotina</taxon>
        <taxon>Dothideomycetes</taxon>
        <taxon>Pleosporomycetidae</taxon>
        <taxon>Pleosporales</taxon>
        <taxon>Massarineae</taxon>
        <taxon>Periconiaceae</taxon>
        <taxon>Periconia</taxon>
    </lineage>
</organism>
<evidence type="ECO:0000256" key="1">
    <source>
        <dbReference type="SAM" id="MobiDB-lite"/>
    </source>
</evidence>
<protein>
    <submittedName>
        <fullName evidence="3">Uncharacterized protein</fullName>
    </submittedName>
</protein>
<feature type="compositionally biased region" description="Gly residues" evidence="1">
    <location>
        <begin position="418"/>
        <end position="429"/>
    </location>
</feature>
<gene>
    <name evidence="3" type="ORF">PDIGIT_LOCUS12225</name>
</gene>
<feature type="transmembrane region" description="Helical" evidence="2">
    <location>
        <begin position="162"/>
        <end position="184"/>
    </location>
</feature>
<feature type="transmembrane region" description="Helical" evidence="2">
    <location>
        <begin position="130"/>
        <end position="150"/>
    </location>
</feature>
<keyword evidence="4" id="KW-1185">Reference proteome</keyword>
<keyword evidence="2" id="KW-0812">Transmembrane</keyword>
<comment type="caution">
    <text evidence="3">The sequence shown here is derived from an EMBL/GenBank/DDBJ whole genome shotgun (WGS) entry which is preliminary data.</text>
</comment>
<dbReference type="EMBL" id="CAOQHR010000008">
    <property type="protein sequence ID" value="CAI6339085.1"/>
    <property type="molecule type" value="Genomic_DNA"/>
</dbReference>
<feature type="transmembrane region" description="Helical" evidence="2">
    <location>
        <begin position="340"/>
        <end position="364"/>
    </location>
</feature>
<proteinExistence type="predicted"/>
<dbReference type="InterPro" id="IPR018830">
    <property type="entry name" value="DUF2434"/>
</dbReference>
<feature type="transmembrane region" description="Helical" evidence="2">
    <location>
        <begin position="304"/>
        <end position="328"/>
    </location>
</feature>
<evidence type="ECO:0000313" key="3">
    <source>
        <dbReference type="EMBL" id="CAI6339085.1"/>
    </source>
</evidence>
<feature type="transmembrane region" description="Helical" evidence="2">
    <location>
        <begin position="212"/>
        <end position="232"/>
    </location>
</feature>
<feature type="region of interest" description="Disordered" evidence="1">
    <location>
        <begin position="416"/>
        <end position="526"/>
    </location>
</feature>
<accession>A0A9W4UN91</accession>
<feature type="transmembrane region" description="Helical" evidence="2">
    <location>
        <begin position="90"/>
        <end position="109"/>
    </location>
</feature>
<keyword evidence="2" id="KW-1133">Transmembrane helix</keyword>
<reference evidence="3" key="1">
    <citation type="submission" date="2023-01" db="EMBL/GenBank/DDBJ databases">
        <authorList>
            <person name="Van Ghelder C."/>
            <person name="Rancurel C."/>
        </authorList>
    </citation>
    <scope>NUCLEOTIDE SEQUENCE</scope>
    <source>
        <strain evidence="3">CNCM I-4278</strain>
    </source>
</reference>
<dbReference type="OrthoDB" id="5308502at2759"/>
<sequence>MLSVLEARGLVPFTPSDINKTQTIINGVTFSLDALREFKYELYSNHTISNESNCYLAFDRFKPWMMDNGTWVGETNCYIPYYGIGTRGKASIAFGVAFGLTIMFTLVNLNKHGRLYIREDKRFRAVGRRWQWYWMLFTAACGMISTLTGVDIDRFYVQQLPIILQCFFFMLMIPGVLAMVWEAVRHWGSWQERQIVDADPYGMPQDDRRSKFEFWIPLVFYLFAWIEFFMTIPRSWTAIQKQDSPEQTELIARPAATNTRGKAGAVMAALAWLVICVSLYHSMHHYKSTPPGIFGKIASTARNCPWHLLAVILILAVRVAYGLAAAWIWDLSVFQKDVHIGWPFGLGYGSILLVIVVFEIAGFLQENEDKQLIAQRIARGRVQDAELNLVRKPNWWNRHMANRFASEEQRLREMTREVGGGGGGGGGGEEGGRGSMRATSGADVEMNDLNMKIRNRSTSRPPNDPFRDESPPRGRGGTGRVESETASVRTERTDLTGQTLGGGGSHAGAESRAGVPQQRIRSMLDV</sequence>
<dbReference type="Pfam" id="PF10361">
    <property type="entry name" value="DUF2434"/>
    <property type="match status" value="1"/>
</dbReference>
<dbReference type="Proteomes" id="UP001152607">
    <property type="component" value="Unassembled WGS sequence"/>
</dbReference>